<dbReference type="CDD" id="cd16914">
    <property type="entry name" value="EcfT"/>
    <property type="match status" value="1"/>
</dbReference>
<dbReference type="InterPro" id="IPR017871">
    <property type="entry name" value="ABC_transporter-like_CS"/>
</dbReference>
<organism evidence="11 12">
    <name type="scientific">Alloscardovia venturai</name>
    <dbReference type="NCBI Taxonomy" id="1769421"/>
    <lineage>
        <taxon>Bacteria</taxon>
        <taxon>Bacillati</taxon>
        <taxon>Actinomycetota</taxon>
        <taxon>Actinomycetes</taxon>
        <taxon>Bifidobacteriales</taxon>
        <taxon>Bifidobacteriaceae</taxon>
        <taxon>Alloscardovia</taxon>
    </lineage>
</organism>
<evidence type="ECO:0000313" key="12">
    <source>
        <dbReference type="Proteomes" id="UP001597036"/>
    </source>
</evidence>
<dbReference type="Pfam" id="PF02361">
    <property type="entry name" value="CbiQ"/>
    <property type="match status" value="1"/>
</dbReference>
<keyword evidence="3" id="KW-0813">Transport</keyword>
<feature type="domain" description="ABC transporter" evidence="10">
    <location>
        <begin position="267"/>
        <end position="488"/>
    </location>
</feature>
<dbReference type="Proteomes" id="UP001597036">
    <property type="component" value="Unassembled WGS sequence"/>
</dbReference>
<sequence length="735" mass="79765">MTDTSLAIELQDVSFVYGQSDAPAVSRVSLSVPRGQWLTILGHNGSGKSTLSRILAAVSAPSSGTVTLLGHHVMDEGNINRIAYHHARRDISYVTQNPEDHIVATTVKDDVAFEPENLGYQPEHTAHTVYTSLAVTGMSQYADANPLNLSGGQQQRVAIASALAPSPQLLILDEPFAFVDTASRNNILESLKKAHDAGTTIVLITHHAYVAKYGDRVIDMSQGTIVRDSTSQDWDALSRDEDITITPDALHKVNIDTSMHAKGDVIVETHNLGFAYPDAQPVIENLDFSIARGEFLALAGPNGAGKSTLVNLISGAAKPTSGTLISHAERIGFLMQKAEQQLFADTVYNDIAFGPRNNGLSEDEVLARVHDVCKFLGIIHLLENSPWELSGGQQRLVALAGVLVMKPDLLILDEPTASLDVDAADKILTLIKRLQLSGTTIVMISHSLTEIEKYATRAIVLEQSAHNAYCTSRRSEESYIDAHAPQTRFDPRVTTVLALLAMISTFTLHSIWMLALGVGATVLYATLSGIRFTQIVRSLHGFWIFIAVMGLFNLFFVQSGRELVHEGIVRITTGGAMAAILYAGRFALVGVIAIATLHMLPANRITDAVEAMSRPLKHIGIPVHELALMSALTIRFMPILTRDFKNLATAQSLRGSHILHGSLPARMRSAQALLVPAIANALRHADKLSMALDTRGFDADAHRIPWRTMQITWRDYALIAGFATYGGGIIALSFI</sequence>
<evidence type="ECO:0000259" key="10">
    <source>
        <dbReference type="PROSITE" id="PS50893"/>
    </source>
</evidence>
<protein>
    <submittedName>
        <fullName evidence="11">Energy-coupling factor transporter ATPase</fullName>
    </submittedName>
</protein>
<feature type="transmembrane region" description="Helical" evidence="9">
    <location>
        <begin position="576"/>
        <end position="597"/>
    </location>
</feature>
<feature type="transmembrane region" description="Helical" evidence="9">
    <location>
        <begin position="716"/>
        <end position="734"/>
    </location>
</feature>
<accession>A0ABW2Y4T8</accession>
<keyword evidence="4 9" id="KW-0812">Transmembrane</keyword>
<dbReference type="InterPro" id="IPR003339">
    <property type="entry name" value="ABC/ECF_trnsptr_transmembrane"/>
</dbReference>
<dbReference type="NCBIfam" id="NF010167">
    <property type="entry name" value="PRK13648.1"/>
    <property type="match status" value="2"/>
</dbReference>
<evidence type="ECO:0000313" key="11">
    <source>
        <dbReference type="EMBL" id="MFD0705270.1"/>
    </source>
</evidence>
<evidence type="ECO:0000256" key="2">
    <source>
        <dbReference type="ARBA" id="ARBA00005417"/>
    </source>
</evidence>
<dbReference type="Gene3D" id="3.40.50.300">
    <property type="entry name" value="P-loop containing nucleotide triphosphate hydrolases"/>
    <property type="match status" value="2"/>
</dbReference>
<dbReference type="SUPFAM" id="SSF52540">
    <property type="entry name" value="P-loop containing nucleoside triphosphate hydrolases"/>
    <property type="match status" value="2"/>
</dbReference>
<dbReference type="PROSITE" id="PS50893">
    <property type="entry name" value="ABC_TRANSPORTER_2"/>
    <property type="match status" value="2"/>
</dbReference>
<comment type="caution">
    <text evidence="11">The sequence shown here is derived from an EMBL/GenBank/DDBJ whole genome shotgun (WGS) entry which is preliminary data.</text>
</comment>
<dbReference type="PROSITE" id="PS00211">
    <property type="entry name" value="ABC_TRANSPORTER_1"/>
    <property type="match status" value="2"/>
</dbReference>
<keyword evidence="6" id="KW-0067">ATP-binding</keyword>
<feature type="domain" description="ABC transporter" evidence="10">
    <location>
        <begin position="8"/>
        <end position="247"/>
    </location>
</feature>
<evidence type="ECO:0000256" key="4">
    <source>
        <dbReference type="ARBA" id="ARBA00022692"/>
    </source>
</evidence>
<dbReference type="CDD" id="cd03225">
    <property type="entry name" value="ABC_cobalt_CbiO_domain1"/>
    <property type="match status" value="2"/>
</dbReference>
<feature type="transmembrane region" description="Helical" evidence="9">
    <location>
        <begin position="496"/>
        <end position="527"/>
    </location>
</feature>
<dbReference type="PANTHER" id="PTHR43553">
    <property type="entry name" value="HEAVY METAL TRANSPORTER"/>
    <property type="match status" value="1"/>
</dbReference>
<proteinExistence type="inferred from homology"/>
<dbReference type="PANTHER" id="PTHR43553:SF24">
    <property type="entry name" value="ENERGY-COUPLING FACTOR TRANSPORTER ATP-BINDING PROTEIN ECFA1"/>
    <property type="match status" value="1"/>
</dbReference>
<evidence type="ECO:0000256" key="8">
    <source>
        <dbReference type="ARBA" id="ARBA00023136"/>
    </source>
</evidence>
<dbReference type="InterPro" id="IPR050095">
    <property type="entry name" value="ECF_ABC_transporter_ATP-bd"/>
</dbReference>
<evidence type="ECO:0000256" key="1">
    <source>
        <dbReference type="ARBA" id="ARBA00004141"/>
    </source>
</evidence>
<keyword evidence="8 9" id="KW-0472">Membrane</keyword>
<dbReference type="InterPro" id="IPR003439">
    <property type="entry name" value="ABC_transporter-like_ATP-bd"/>
</dbReference>
<name>A0ABW2Y4T8_9BIFI</name>
<keyword evidence="7 9" id="KW-1133">Transmembrane helix</keyword>
<evidence type="ECO:0000256" key="7">
    <source>
        <dbReference type="ARBA" id="ARBA00022989"/>
    </source>
</evidence>
<dbReference type="InterPro" id="IPR015856">
    <property type="entry name" value="ABC_transpr_CbiO/EcfA_su"/>
</dbReference>
<dbReference type="InterPro" id="IPR027417">
    <property type="entry name" value="P-loop_NTPase"/>
</dbReference>
<gene>
    <name evidence="11" type="ORF">ACFQY8_05880</name>
</gene>
<keyword evidence="12" id="KW-1185">Reference proteome</keyword>
<dbReference type="EMBL" id="JBHTHQ010000021">
    <property type="protein sequence ID" value="MFD0705270.1"/>
    <property type="molecule type" value="Genomic_DNA"/>
</dbReference>
<evidence type="ECO:0000256" key="5">
    <source>
        <dbReference type="ARBA" id="ARBA00022741"/>
    </source>
</evidence>
<evidence type="ECO:0000256" key="6">
    <source>
        <dbReference type="ARBA" id="ARBA00022840"/>
    </source>
</evidence>
<comment type="similarity">
    <text evidence="2">Belongs to the ABC transporter superfamily.</text>
</comment>
<dbReference type="RefSeq" id="WP_377938963.1">
    <property type="nucleotide sequence ID" value="NZ_JBHTHQ010000021.1"/>
</dbReference>
<dbReference type="SMART" id="SM00382">
    <property type="entry name" value="AAA"/>
    <property type="match status" value="2"/>
</dbReference>
<dbReference type="Pfam" id="PF00005">
    <property type="entry name" value="ABC_tran"/>
    <property type="match status" value="2"/>
</dbReference>
<comment type="subcellular location">
    <subcellularLocation>
        <location evidence="1">Membrane</location>
        <topology evidence="1">Multi-pass membrane protein</topology>
    </subcellularLocation>
</comment>
<dbReference type="InterPro" id="IPR003593">
    <property type="entry name" value="AAA+_ATPase"/>
</dbReference>
<evidence type="ECO:0000256" key="3">
    <source>
        <dbReference type="ARBA" id="ARBA00022448"/>
    </source>
</evidence>
<keyword evidence="5" id="KW-0547">Nucleotide-binding</keyword>
<feature type="transmembrane region" description="Helical" evidence="9">
    <location>
        <begin position="539"/>
        <end position="556"/>
    </location>
</feature>
<evidence type="ECO:0000256" key="9">
    <source>
        <dbReference type="SAM" id="Phobius"/>
    </source>
</evidence>
<reference evidence="12" key="1">
    <citation type="journal article" date="2019" name="Int. J. Syst. Evol. Microbiol.">
        <title>The Global Catalogue of Microorganisms (GCM) 10K type strain sequencing project: providing services to taxonomists for standard genome sequencing and annotation.</title>
        <authorList>
            <consortium name="The Broad Institute Genomics Platform"/>
            <consortium name="The Broad Institute Genome Sequencing Center for Infectious Disease"/>
            <person name="Wu L."/>
            <person name="Ma J."/>
        </authorList>
    </citation>
    <scope>NUCLEOTIDE SEQUENCE [LARGE SCALE GENOMIC DNA]</scope>
    <source>
        <strain evidence="12">CCM 8604</strain>
    </source>
</reference>